<gene>
    <name evidence="1" type="ORF">OXX778_LOCUS14799</name>
</gene>
<sequence>MKMKIGSAIEFVGLSGFIHNGDVYLAHDKSKIHSHSISLLAKQFYEPINKKFNYDFFFASSSKVPIFNLYGGGYCQLLSTDVNIGSAHEDGQNEIIGEVAFINEDFSLLVAKCVANLNEYTQVSYSFGLKIEYDSTNFSAIFFLLQRKNESNKEKRLRLKNSVRKNDVSLDEKSSTTSLDEFKEAFFNE</sequence>
<comment type="caution">
    <text evidence="1">The sequence shown here is derived from an EMBL/GenBank/DDBJ whole genome shotgun (WGS) entry which is preliminary data.</text>
</comment>
<feature type="non-terminal residue" evidence="1">
    <location>
        <position position="189"/>
    </location>
</feature>
<evidence type="ECO:0000313" key="1">
    <source>
        <dbReference type="EMBL" id="CAF0968609.1"/>
    </source>
</evidence>
<accession>A0A814EFJ4</accession>
<proteinExistence type="predicted"/>
<name>A0A814EFJ4_9BILA</name>
<keyword evidence="2" id="KW-1185">Reference proteome</keyword>
<organism evidence="1 2">
    <name type="scientific">Brachionus calyciflorus</name>
    <dbReference type="NCBI Taxonomy" id="104777"/>
    <lineage>
        <taxon>Eukaryota</taxon>
        <taxon>Metazoa</taxon>
        <taxon>Spiralia</taxon>
        <taxon>Gnathifera</taxon>
        <taxon>Rotifera</taxon>
        <taxon>Eurotatoria</taxon>
        <taxon>Monogononta</taxon>
        <taxon>Pseudotrocha</taxon>
        <taxon>Ploima</taxon>
        <taxon>Brachionidae</taxon>
        <taxon>Brachionus</taxon>
    </lineage>
</organism>
<evidence type="ECO:0000313" key="2">
    <source>
        <dbReference type="Proteomes" id="UP000663879"/>
    </source>
</evidence>
<protein>
    <submittedName>
        <fullName evidence="1">Uncharacterized protein</fullName>
    </submittedName>
</protein>
<dbReference type="EMBL" id="CAJNOC010003118">
    <property type="protein sequence ID" value="CAF0968609.1"/>
    <property type="molecule type" value="Genomic_DNA"/>
</dbReference>
<dbReference type="AlphaFoldDB" id="A0A814EFJ4"/>
<reference evidence="1" key="1">
    <citation type="submission" date="2021-02" db="EMBL/GenBank/DDBJ databases">
        <authorList>
            <person name="Nowell W R."/>
        </authorList>
    </citation>
    <scope>NUCLEOTIDE SEQUENCE</scope>
    <source>
        <strain evidence="1">Ploen Becks lab</strain>
    </source>
</reference>
<dbReference type="Proteomes" id="UP000663879">
    <property type="component" value="Unassembled WGS sequence"/>
</dbReference>
<dbReference type="OrthoDB" id="10441209at2759"/>